<sequence length="232" mass="25680">MLRCHVPDSPSQVWCAVSCGVARPYILEQFRRRVFTHYHALNHPDILGIHLLISRRAVWPGMRKDTQAWLRSCLACQTVKVHRHTRTSLQPIPTSMDCFHTVHVDLVGPLPPSRGYRYLLTCVDRTTRWGAAIPMPDRTAETTATHFLSGWASHFGVPVTIITAQGVQFESRAWGELLAFLGTVRQRTTAYHPQANGMVTVSSASEGGDAGAATARQLGGGSPYHPPDLARH</sequence>
<evidence type="ECO:0000259" key="3">
    <source>
        <dbReference type="PROSITE" id="PS50994"/>
    </source>
</evidence>
<proteinExistence type="predicted"/>
<dbReference type="InterPro" id="IPR050951">
    <property type="entry name" value="Retrovirus_Pol_polyprotein"/>
</dbReference>
<feature type="domain" description="Integrase catalytic" evidence="3">
    <location>
        <begin position="87"/>
        <end position="199"/>
    </location>
</feature>
<feature type="compositionally biased region" description="Low complexity" evidence="2">
    <location>
        <begin position="202"/>
        <end position="215"/>
    </location>
</feature>
<evidence type="ECO:0000313" key="4">
    <source>
        <dbReference type="EMBL" id="JAI59166.1"/>
    </source>
</evidence>
<organism evidence="4">
    <name type="scientific">Scylla olivacea</name>
    <name type="common">Orange mud crab</name>
    <name type="synonym">Cancer olivacea</name>
    <dbReference type="NCBI Taxonomy" id="85551"/>
    <lineage>
        <taxon>Eukaryota</taxon>
        <taxon>Metazoa</taxon>
        <taxon>Ecdysozoa</taxon>
        <taxon>Arthropoda</taxon>
        <taxon>Crustacea</taxon>
        <taxon>Multicrustacea</taxon>
        <taxon>Malacostraca</taxon>
        <taxon>Eumalacostraca</taxon>
        <taxon>Eucarida</taxon>
        <taxon>Decapoda</taxon>
        <taxon>Pleocyemata</taxon>
        <taxon>Brachyura</taxon>
        <taxon>Eubrachyura</taxon>
        <taxon>Portunoidea</taxon>
        <taxon>Portunidae</taxon>
        <taxon>Portuninae</taxon>
        <taxon>Scylla</taxon>
    </lineage>
</organism>
<dbReference type="EC" id="2.7.7.49" evidence="1"/>
<evidence type="ECO:0000256" key="2">
    <source>
        <dbReference type="SAM" id="MobiDB-lite"/>
    </source>
</evidence>
<dbReference type="Pfam" id="PF17921">
    <property type="entry name" value="Integrase_H2C2"/>
    <property type="match status" value="1"/>
</dbReference>
<dbReference type="PROSITE" id="PS50994">
    <property type="entry name" value="INTEGRASE"/>
    <property type="match status" value="1"/>
</dbReference>
<dbReference type="EMBL" id="GDRN01097208">
    <property type="protein sequence ID" value="JAI59166.1"/>
    <property type="molecule type" value="Transcribed_RNA"/>
</dbReference>
<dbReference type="InterPro" id="IPR012337">
    <property type="entry name" value="RNaseH-like_sf"/>
</dbReference>
<feature type="region of interest" description="Disordered" evidence="2">
    <location>
        <begin position="202"/>
        <end position="232"/>
    </location>
</feature>
<dbReference type="GO" id="GO:0003964">
    <property type="term" value="F:RNA-directed DNA polymerase activity"/>
    <property type="evidence" value="ECO:0007669"/>
    <property type="project" value="UniProtKB-EC"/>
</dbReference>
<dbReference type="Gene3D" id="3.30.420.10">
    <property type="entry name" value="Ribonuclease H-like superfamily/Ribonuclease H"/>
    <property type="match status" value="1"/>
</dbReference>
<dbReference type="GO" id="GO:0015074">
    <property type="term" value="P:DNA integration"/>
    <property type="evidence" value="ECO:0007669"/>
    <property type="project" value="InterPro"/>
</dbReference>
<reference evidence="4" key="1">
    <citation type="submission" date="2015-09" db="EMBL/GenBank/DDBJ databases">
        <title>Scylla olivacea transcriptome.</title>
        <authorList>
            <person name="Ikhwanuddin M."/>
        </authorList>
    </citation>
    <scope>NUCLEOTIDE SEQUENCE</scope>
</reference>
<dbReference type="PANTHER" id="PTHR37984:SF15">
    <property type="entry name" value="INTEGRASE CATALYTIC DOMAIN-CONTAINING PROTEIN"/>
    <property type="match status" value="1"/>
</dbReference>
<dbReference type="InterPro" id="IPR036397">
    <property type="entry name" value="RNaseH_sf"/>
</dbReference>
<dbReference type="SUPFAM" id="SSF53098">
    <property type="entry name" value="Ribonuclease H-like"/>
    <property type="match status" value="1"/>
</dbReference>
<dbReference type="GO" id="GO:0003676">
    <property type="term" value="F:nucleic acid binding"/>
    <property type="evidence" value="ECO:0007669"/>
    <property type="project" value="InterPro"/>
</dbReference>
<protein>
    <recommendedName>
        <fullName evidence="1">RNA-directed DNA polymerase</fullName>
        <ecNumber evidence="1">2.7.7.49</ecNumber>
    </recommendedName>
</protein>
<dbReference type="PANTHER" id="PTHR37984">
    <property type="entry name" value="PROTEIN CBG26694"/>
    <property type="match status" value="1"/>
</dbReference>
<evidence type="ECO:0000256" key="1">
    <source>
        <dbReference type="ARBA" id="ARBA00012493"/>
    </source>
</evidence>
<dbReference type="InterPro" id="IPR041588">
    <property type="entry name" value="Integrase_H2C2"/>
</dbReference>
<accession>A0A0P4W2G7</accession>
<name>A0A0P4W2G7_SCYOL</name>
<dbReference type="Gene3D" id="1.10.340.70">
    <property type="match status" value="1"/>
</dbReference>
<dbReference type="InterPro" id="IPR001584">
    <property type="entry name" value="Integrase_cat-core"/>
</dbReference>
<dbReference type="AlphaFoldDB" id="A0A0P4W2G7"/>
<dbReference type="Pfam" id="PF00665">
    <property type="entry name" value="rve"/>
    <property type="match status" value="1"/>
</dbReference>